<evidence type="ECO:0000313" key="9">
    <source>
        <dbReference type="EMBL" id="CAE2286673.1"/>
    </source>
</evidence>
<dbReference type="AlphaFoldDB" id="A0A7S4NG16"/>
<dbReference type="InterPro" id="IPR036259">
    <property type="entry name" value="MFS_trans_sf"/>
</dbReference>
<dbReference type="SUPFAM" id="SSF103473">
    <property type="entry name" value="MFS general substrate transporter"/>
    <property type="match status" value="1"/>
</dbReference>
<evidence type="ECO:0000256" key="6">
    <source>
        <dbReference type="ARBA" id="ARBA00023136"/>
    </source>
</evidence>
<evidence type="ECO:0000256" key="4">
    <source>
        <dbReference type="ARBA" id="ARBA00022692"/>
    </source>
</evidence>
<feature type="transmembrane region" description="Helical" evidence="8">
    <location>
        <begin position="212"/>
        <end position="233"/>
    </location>
</feature>
<keyword evidence="6 8" id="KW-0472">Membrane</keyword>
<comment type="similarity">
    <text evidence="2">Belongs to the SLC29A/ENT transporter (TC 2.A.57) family.</text>
</comment>
<dbReference type="EMBL" id="HBKQ01059737">
    <property type="protein sequence ID" value="CAE2286673.1"/>
    <property type="molecule type" value="Transcribed_RNA"/>
</dbReference>
<keyword evidence="4 8" id="KW-0812">Transmembrane</keyword>
<dbReference type="InterPro" id="IPR002259">
    <property type="entry name" value="Eqnu_transpt"/>
</dbReference>
<feature type="compositionally biased region" description="Low complexity" evidence="7">
    <location>
        <begin position="103"/>
        <end position="113"/>
    </location>
</feature>
<feature type="transmembrane region" description="Helical" evidence="8">
    <location>
        <begin position="282"/>
        <end position="304"/>
    </location>
</feature>
<feature type="transmembrane region" description="Helical" evidence="8">
    <location>
        <begin position="184"/>
        <end position="206"/>
    </location>
</feature>
<sequence length="544" mass="58032">MPSSFTHSWSGSDFLLCSPSTQAIVAFSPDIRDEEQDIFPLRQTRATIVPEGNNEAVSVAAEDERNGVDAAILGGSVERGTSNVQGDQFRTDADDGDDDDASCESSASAHASSPAPPALLLLFLLSSIGASLPYISALSSLVPLSAAYGENSFVLLNLAVYVPLLPVSLLQARFDHEYDAQVGSYRAFLFRGVVGYGISALAMVAYWKAPSLPWVVLCAIVLGSSGAALQGMLNQMASFVSSDPVLKTAVSAGMQCSAFVVLAASLLTGYGETVSNDGMEVFFVGLATVQALVCGAAFVTLMWSSRPVAKAMLRRDSSILVPLISSDREESSDRNSNFDTDNDQHFSGGFGELDRRSSSTTSEDENNSINELLYSQLWTRTAPCALTLILTLVPSFMVGSWFTHVHTTSMALPQDLFYVRIASDLVGRLVTIFEGPLRPRSVRLISSLAAGRVLVVLAFFAHASTDPYGWLPQARDAVSMAFVAVIAAMSGYLMTGCYQLAPGRLHPGEREENLTKQAGLLNVAFAIAALVGIWSSLALSWLGI</sequence>
<feature type="transmembrane region" description="Helical" evidence="8">
    <location>
        <begin position="153"/>
        <end position="172"/>
    </location>
</feature>
<proteinExistence type="inferred from homology"/>
<feature type="transmembrane region" description="Helical" evidence="8">
    <location>
        <begin position="445"/>
        <end position="465"/>
    </location>
</feature>
<accession>A0A7S4NG16</accession>
<feature type="transmembrane region" description="Helical" evidence="8">
    <location>
        <begin position="519"/>
        <end position="542"/>
    </location>
</feature>
<evidence type="ECO:0000256" key="2">
    <source>
        <dbReference type="ARBA" id="ARBA00007965"/>
    </source>
</evidence>
<feature type="transmembrane region" description="Helical" evidence="8">
    <location>
        <begin position="118"/>
        <end position="141"/>
    </location>
</feature>
<protein>
    <submittedName>
        <fullName evidence="9">Uncharacterized protein</fullName>
    </submittedName>
</protein>
<evidence type="ECO:0000256" key="7">
    <source>
        <dbReference type="SAM" id="MobiDB-lite"/>
    </source>
</evidence>
<organism evidence="9">
    <name type="scientific">Odontella aurita</name>
    <dbReference type="NCBI Taxonomy" id="265563"/>
    <lineage>
        <taxon>Eukaryota</taxon>
        <taxon>Sar</taxon>
        <taxon>Stramenopiles</taxon>
        <taxon>Ochrophyta</taxon>
        <taxon>Bacillariophyta</taxon>
        <taxon>Mediophyceae</taxon>
        <taxon>Biddulphiophycidae</taxon>
        <taxon>Eupodiscales</taxon>
        <taxon>Odontellaceae</taxon>
        <taxon>Odontella</taxon>
    </lineage>
</organism>
<gene>
    <name evidence="9" type="ORF">OAUR00152_LOCUS40772</name>
</gene>
<feature type="compositionally biased region" description="Polar residues" evidence="7">
    <location>
        <begin position="79"/>
        <end position="88"/>
    </location>
</feature>
<feature type="region of interest" description="Disordered" evidence="7">
    <location>
        <begin position="78"/>
        <end position="113"/>
    </location>
</feature>
<comment type="subcellular location">
    <subcellularLocation>
        <location evidence="1">Membrane</location>
        <topology evidence="1">Multi-pass membrane protein</topology>
    </subcellularLocation>
</comment>
<reference evidence="9" key="1">
    <citation type="submission" date="2021-01" db="EMBL/GenBank/DDBJ databases">
        <authorList>
            <person name="Corre E."/>
            <person name="Pelletier E."/>
            <person name="Niang G."/>
            <person name="Scheremetjew M."/>
            <person name="Finn R."/>
            <person name="Kale V."/>
            <person name="Holt S."/>
            <person name="Cochrane G."/>
            <person name="Meng A."/>
            <person name="Brown T."/>
            <person name="Cohen L."/>
        </authorList>
    </citation>
    <scope>NUCLEOTIDE SEQUENCE</scope>
    <source>
        <strain evidence="9">Isolate 1302-5</strain>
    </source>
</reference>
<dbReference type="GO" id="GO:0005337">
    <property type="term" value="F:nucleoside transmembrane transporter activity"/>
    <property type="evidence" value="ECO:0007669"/>
    <property type="project" value="InterPro"/>
</dbReference>
<evidence type="ECO:0000256" key="8">
    <source>
        <dbReference type="SAM" id="Phobius"/>
    </source>
</evidence>
<dbReference type="PANTHER" id="PTHR10332">
    <property type="entry name" value="EQUILIBRATIVE NUCLEOSIDE TRANSPORTER"/>
    <property type="match status" value="1"/>
</dbReference>
<keyword evidence="3" id="KW-0813">Transport</keyword>
<feature type="transmembrane region" description="Helical" evidence="8">
    <location>
        <begin position="245"/>
        <end position="270"/>
    </location>
</feature>
<feature type="region of interest" description="Disordered" evidence="7">
    <location>
        <begin position="329"/>
        <end position="364"/>
    </location>
</feature>
<feature type="transmembrane region" description="Helical" evidence="8">
    <location>
        <begin position="477"/>
        <end position="498"/>
    </location>
</feature>
<dbReference type="PANTHER" id="PTHR10332:SF10">
    <property type="entry name" value="EQUILIBRATIVE NUCLEOSIDE TRANSPORTER 4"/>
    <property type="match status" value="1"/>
</dbReference>
<name>A0A7S4NG16_9STRA</name>
<dbReference type="GO" id="GO:0005886">
    <property type="term" value="C:plasma membrane"/>
    <property type="evidence" value="ECO:0007669"/>
    <property type="project" value="TreeGrafter"/>
</dbReference>
<evidence type="ECO:0000256" key="1">
    <source>
        <dbReference type="ARBA" id="ARBA00004141"/>
    </source>
</evidence>
<keyword evidence="5 8" id="KW-1133">Transmembrane helix</keyword>
<feature type="transmembrane region" description="Helical" evidence="8">
    <location>
        <begin position="384"/>
        <end position="404"/>
    </location>
</feature>
<evidence type="ECO:0000256" key="3">
    <source>
        <dbReference type="ARBA" id="ARBA00022448"/>
    </source>
</evidence>
<evidence type="ECO:0000256" key="5">
    <source>
        <dbReference type="ARBA" id="ARBA00022989"/>
    </source>
</evidence>